<dbReference type="InterPro" id="IPR012337">
    <property type="entry name" value="RNaseH-like_sf"/>
</dbReference>
<accession>A0A7D9DKS0</accession>
<proteinExistence type="predicted"/>
<feature type="domain" description="HAT C-terminal dimerisation" evidence="1">
    <location>
        <begin position="324"/>
        <end position="406"/>
    </location>
</feature>
<sequence>MENIIGYSSDTTNVMFGEQHSVVSLLKQDVPHVLAVKCSCHLIHLCSSYACQKLSTSLEDLCRNVYSHFSRSSLRQKEYQQFQEFVEAEPHKLLCLAQTRWLSLESCAKRILEQWNALQLYFTSFVAEKRDPSHTTESILHALRNKYLKAQLEFLSAQLHRLNDFNTMFQTSDPVLHHLHSEVNRLLKSILSDFMKLDVVRSCDPFTVSIDDPNQMVSIDQVYLGIQATTTLYELIDGDRDPEAAGQRCQEVRENCLAFMLEVVRQIRQRFKLQDSAYTLLEFLIPQNAVNCHPPTLLQLFNKFPYLSNVADKEVVDSEWRKQALEESNEIDPNESSLQFWKRRLDAHTFDGRKKYPNLKKVVGCMMSLPSSNAAVERLFSELKLVKSTMRNSLKRESLVGLIHTKEGLNVHSLSAHDLTVNRELSIQLKNVKSNATDTQANELILQQLAKP</sequence>
<name>A0A7D9DKS0_PARCT</name>
<dbReference type="Pfam" id="PF05699">
    <property type="entry name" value="Dimer_Tnp_hAT"/>
    <property type="match status" value="1"/>
</dbReference>
<reference evidence="2" key="1">
    <citation type="submission" date="2020-04" db="EMBL/GenBank/DDBJ databases">
        <authorList>
            <person name="Alioto T."/>
            <person name="Alioto T."/>
            <person name="Gomez Garrido J."/>
        </authorList>
    </citation>
    <scope>NUCLEOTIDE SEQUENCE</scope>
    <source>
        <strain evidence="2">A484AB</strain>
    </source>
</reference>
<dbReference type="PANTHER" id="PTHR37162:SF1">
    <property type="entry name" value="BED-TYPE DOMAIN-CONTAINING PROTEIN"/>
    <property type="match status" value="1"/>
</dbReference>
<dbReference type="InterPro" id="IPR008906">
    <property type="entry name" value="HATC_C_dom"/>
</dbReference>
<dbReference type="Proteomes" id="UP001152795">
    <property type="component" value="Unassembled WGS sequence"/>
</dbReference>
<dbReference type="SUPFAM" id="SSF53098">
    <property type="entry name" value="Ribonuclease H-like"/>
    <property type="match status" value="1"/>
</dbReference>
<evidence type="ECO:0000259" key="1">
    <source>
        <dbReference type="Pfam" id="PF05699"/>
    </source>
</evidence>
<evidence type="ECO:0000313" key="2">
    <source>
        <dbReference type="EMBL" id="CAB3987950.1"/>
    </source>
</evidence>
<dbReference type="OrthoDB" id="6159421at2759"/>
<keyword evidence="3" id="KW-1185">Reference proteome</keyword>
<dbReference type="AlphaFoldDB" id="A0A7D9DKS0"/>
<dbReference type="PANTHER" id="PTHR37162">
    <property type="entry name" value="HAT FAMILY DIMERISATION DOMAINCONTAINING PROTEIN-RELATED"/>
    <property type="match status" value="1"/>
</dbReference>
<dbReference type="GO" id="GO:0046983">
    <property type="term" value="F:protein dimerization activity"/>
    <property type="evidence" value="ECO:0007669"/>
    <property type="project" value="InterPro"/>
</dbReference>
<gene>
    <name evidence="2" type="ORF">PACLA_8A059496</name>
</gene>
<dbReference type="EMBL" id="CACRXK020001256">
    <property type="protein sequence ID" value="CAB3987950.1"/>
    <property type="molecule type" value="Genomic_DNA"/>
</dbReference>
<protein>
    <submittedName>
        <fullName evidence="2">Zinc finger MYM-type 1-like</fullName>
    </submittedName>
</protein>
<comment type="caution">
    <text evidence="2">The sequence shown here is derived from an EMBL/GenBank/DDBJ whole genome shotgun (WGS) entry which is preliminary data.</text>
</comment>
<evidence type="ECO:0000313" key="3">
    <source>
        <dbReference type="Proteomes" id="UP001152795"/>
    </source>
</evidence>
<organism evidence="2 3">
    <name type="scientific">Paramuricea clavata</name>
    <name type="common">Red gorgonian</name>
    <name type="synonym">Violescent sea-whip</name>
    <dbReference type="NCBI Taxonomy" id="317549"/>
    <lineage>
        <taxon>Eukaryota</taxon>
        <taxon>Metazoa</taxon>
        <taxon>Cnidaria</taxon>
        <taxon>Anthozoa</taxon>
        <taxon>Octocorallia</taxon>
        <taxon>Malacalcyonacea</taxon>
        <taxon>Plexauridae</taxon>
        <taxon>Paramuricea</taxon>
    </lineage>
</organism>